<dbReference type="AlphaFoldDB" id="A0A0M6WC00"/>
<evidence type="ECO:0000313" key="1">
    <source>
        <dbReference type="EMBL" id="CRL32703.1"/>
    </source>
</evidence>
<accession>A0A0M6WC00</accession>
<sequence>MERTNVIKVIGYTPILIELCIPYFFTILQKFFAVELFSHNLICINELEWCRLIHVIVQPV</sequence>
<organism evidence="1 2">
    <name type="scientific">Roseburia inulinivorans</name>
    <dbReference type="NCBI Taxonomy" id="360807"/>
    <lineage>
        <taxon>Bacteria</taxon>
        <taxon>Bacillati</taxon>
        <taxon>Bacillota</taxon>
        <taxon>Clostridia</taxon>
        <taxon>Lachnospirales</taxon>
        <taxon>Lachnospiraceae</taxon>
        <taxon>Roseburia</taxon>
    </lineage>
</organism>
<dbReference type="EMBL" id="CVRS01000016">
    <property type="protein sequence ID" value="CRL32703.1"/>
    <property type="molecule type" value="Genomic_DNA"/>
</dbReference>
<keyword evidence="2" id="KW-1185">Reference proteome</keyword>
<evidence type="ECO:0000313" key="2">
    <source>
        <dbReference type="Proteomes" id="UP000049828"/>
    </source>
</evidence>
<proteinExistence type="predicted"/>
<gene>
    <name evidence="1" type="ORF">RIL183_00291</name>
</gene>
<protein>
    <submittedName>
        <fullName evidence="1">Uncharacterized protein</fullName>
    </submittedName>
</protein>
<dbReference type="Proteomes" id="UP000049828">
    <property type="component" value="Unassembled WGS sequence"/>
</dbReference>
<reference evidence="2" key="1">
    <citation type="submission" date="2015-05" db="EMBL/GenBank/DDBJ databases">
        <authorList>
            <consortium name="Pathogen Informatics"/>
        </authorList>
    </citation>
    <scope>NUCLEOTIDE SEQUENCE [LARGE SCALE GENOMIC DNA]</scope>
    <source>
        <strain evidence="2">L1-83</strain>
    </source>
</reference>
<name>A0A0M6WC00_9FIRM</name>